<feature type="domain" description="BPTI/Kunitz inhibitor" evidence="19">
    <location>
        <begin position="1494"/>
        <end position="1544"/>
    </location>
</feature>
<evidence type="ECO:0000256" key="13">
    <source>
        <dbReference type="ARBA" id="ARBA00023319"/>
    </source>
</evidence>
<dbReference type="InterPro" id="IPR020901">
    <property type="entry name" value="Prtase_inh_Kunz-CS"/>
</dbReference>
<evidence type="ECO:0000256" key="4">
    <source>
        <dbReference type="ARBA" id="ARBA00022530"/>
    </source>
</evidence>
<feature type="domain" description="BPTI/Kunitz inhibitor" evidence="19">
    <location>
        <begin position="1345"/>
        <end position="1395"/>
    </location>
</feature>
<dbReference type="PRINTS" id="PR01857">
    <property type="entry name" value="ADAMTSFAMILY"/>
</dbReference>
<dbReference type="InterPro" id="IPR010909">
    <property type="entry name" value="PLAC"/>
</dbReference>
<feature type="domain" description="BPTI/Kunitz inhibitor" evidence="19">
    <location>
        <begin position="1767"/>
        <end position="1817"/>
    </location>
</feature>
<evidence type="ECO:0000256" key="1">
    <source>
        <dbReference type="ARBA" id="ARBA00004302"/>
    </source>
</evidence>
<evidence type="ECO:0000256" key="14">
    <source>
        <dbReference type="ARBA" id="ARBA00061693"/>
    </source>
</evidence>
<keyword evidence="4" id="KW-0272">Extracellular matrix</keyword>
<dbReference type="GO" id="GO:0005604">
    <property type="term" value="C:basement membrane"/>
    <property type="evidence" value="ECO:0007669"/>
    <property type="project" value="UniProtKB-SubCell"/>
</dbReference>
<dbReference type="GO" id="GO:0005615">
    <property type="term" value="C:extracellular space"/>
    <property type="evidence" value="ECO:0007669"/>
    <property type="project" value="TreeGrafter"/>
</dbReference>
<dbReference type="InterPro" id="IPR003598">
    <property type="entry name" value="Ig_sub2"/>
</dbReference>
<evidence type="ECO:0000256" key="18">
    <source>
        <dbReference type="SAM" id="SignalP"/>
    </source>
</evidence>
<dbReference type="FunFam" id="2.60.120.830:FF:000001">
    <property type="entry name" value="A disintegrin and metalloproteinase with thrombospondin motifs 1"/>
    <property type="match status" value="1"/>
</dbReference>
<feature type="domain" description="BPTI/Kunitz inhibitor" evidence="19">
    <location>
        <begin position="1566"/>
        <end position="1616"/>
    </location>
</feature>
<feature type="domain" description="PLAC" evidence="21">
    <location>
        <begin position="2049"/>
        <end position="2088"/>
    </location>
</feature>
<dbReference type="Pfam" id="PF13927">
    <property type="entry name" value="Ig_3"/>
    <property type="match status" value="1"/>
</dbReference>
<dbReference type="WBParaSite" id="SMUV_0000814101-mRNA-1">
    <property type="protein sequence ID" value="SMUV_0000814101-mRNA-1"/>
    <property type="gene ID" value="SMUV_0000814101"/>
</dbReference>
<dbReference type="PROSITE" id="PS50900">
    <property type="entry name" value="PLAC"/>
    <property type="match status" value="1"/>
</dbReference>
<dbReference type="InterPro" id="IPR002223">
    <property type="entry name" value="Kunitz_BPTI"/>
</dbReference>
<reference evidence="23" key="1">
    <citation type="submission" date="2016-04" db="UniProtKB">
        <authorList>
            <consortium name="WormBaseParasite"/>
        </authorList>
    </citation>
    <scope>IDENTIFICATION</scope>
</reference>
<feature type="chain" id="PRO_5007631533" description="Papilin" evidence="18">
    <location>
        <begin position="31"/>
        <end position="2095"/>
    </location>
</feature>
<feature type="compositionally biased region" description="Low complexity" evidence="17">
    <location>
        <begin position="1631"/>
        <end position="1645"/>
    </location>
</feature>
<dbReference type="Pfam" id="PF08686">
    <property type="entry name" value="PLAC"/>
    <property type="match status" value="1"/>
</dbReference>
<dbReference type="InterPro" id="IPR036383">
    <property type="entry name" value="TSP1_rpt_sf"/>
</dbReference>
<evidence type="ECO:0000256" key="11">
    <source>
        <dbReference type="ARBA" id="ARBA00023157"/>
    </source>
</evidence>
<proteinExistence type="inferred from homology"/>
<feature type="domain" description="BPTI/Kunitz inhibitor" evidence="19">
    <location>
        <begin position="1437"/>
        <end position="1487"/>
    </location>
</feature>
<dbReference type="GO" id="GO:0009653">
    <property type="term" value="P:anatomical structure morphogenesis"/>
    <property type="evidence" value="ECO:0007669"/>
    <property type="project" value="UniProtKB-ARBA"/>
</dbReference>
<dbReference type="CDD" id="cd00109">
    <property type="entry name" value="Kunitz-type"/>
    <property type="match status" value="7"/>
</dbReference>
<dbReference type="PROSITE" id="PS00280">
    <property type="entry name" value="BPTI_KUNITZ_1"/>
    <property type="match status" value="8"/>
</dbReference>
<dbReference type="PRINTS" id="PR00759">
    <property type="entry name" value="BASICPTASE"/>
</dbReference>
<dbReference type="FunFam" id="4.10.410.10:FF:000017">
    <property type="entry name" value="papilin isoform X2"/>
    <property type="match status" value="1"/>
</dbReference>
<evidence type="ECO:0000256" key="7">
    <source>
        <dbReference type="ARBA" id="ARBA00022737"/>
    </source>
</evidence>
<comment type="similarity">
    <text evidence="14">Belongs to the papilin family.</text>
</comment>
<dbReference type="InterPro" id="IPR000884">
    <property type="entry name" value="TSP1_rpt"/>
</dbReference>
<evidence type="ECO:0000256" key="12">
    <source>
        <dbReference type="ARBA" id="ARBA00023180"/>
    </source>
</evidence>
<feature type="disulfide bond" evidence="16">
    <location>
        <begin position="91"/>
        <end position="121"/>
    </location>
</feature>
<feature type="domain" description="BPTI/Kunitz inhibitor" evidence="19">
    <location>
        <begin position="1080"/>
        <end position="1132"/>
    </location>
</feature>
<feature type="region of interest" description="Disordered" evidence="17">
    <location>
        <begin position="40"/>
        <end position="60"/>
    </location>
</feature>
<evidence type="ECO:0000256" key="17">
    <source>
        <dbReference type="SAM" id="MobiDB-lite"/>
    </source>
</evidence>
<dbReference type="Gene3D" id="2.60.40.10">
    <property type="entry name" value="Immunoglobulins"/>
    <property type="match status" value="1"/>
</dbReference>
<feature type="region of interest" description="Disordered" evidence="17">
    <location>
        <begin position="760"/>
        <end position="788"/>
    </location>
</feature>
<feature type="domain" description="BPTI/Kunitz inhibitor" evidence="19">
    <location>
        <begin position="1141"/>
        <end position="1193"/>
    </location>
</feature>
<keyword evidence="11 16" id="KW-1015">Disulfide bond</keyword>
<dbReference type="InterPro" id="IPR003599">
    <property type="entry name" value="Ig_sub"/>
</dbReference>
<dbReference type="Pfam" id="PF00090">
    <property type="entry name" value="TSP_1"/>
    <property type="match status" value="1"/>
</dbReference>
<keyword evidence="12" id="KW-0325">Glycoprotein</keyword>
<keyword evidence="6 18" id="KW-0732">Signal</keyword>
<keyword evidence="13" id="KW-0393">Immunoglobulin domain</keyword>
<dbReference type="InterPro" id="IPR036179">
    <property type="entry name" value="Ig-like_dom_sf"/>
</dbReference>
<dbReference type="InterPro" id="IPR050098">
    <property type="entry name" value="TFPI/VKTCI-like"/>
</dbReference>
<dbReference type="InterPro" id="IPR013273">
    <property type="entry name" value="ADAMTS/ADAMTS-like"/>
</dbReference>
<organism evidence="22 23">
    <name type="scientific">Syphacia muris</name>
    <dbReference type="NCBI Taxonomy" id="451379"/>
    <lineage>
        <taxon>Eukaryota</taxon>
        <taxon>Metazoa</taxon>
        <taxon>Ecdysozoa</taxon>
        <taxon>Nematoda</taxon>
        <taxon>Chromadorea</taxon>
        <taxon>Rhabditida</taxon>
        <taxon>Spirurina</taxon>
        <taxon>Oxyuridomorpha</taxon>
        <taxon>Oxyuroidea</taxon>
        <taxon>Oxyuridae</taxon>
        <taxon>Syphacia</taxon>
    </lineage>
</organism>
<dbReference type="Gene3D" id="4.10.410.10">
    <property type="entry name" value="Pancreatic trypsin inhibitor Kunitz domain"/>
    <property type="match status" value="11"/>
</dbReference>
<dbReference type="Proteomes" id="UP000046393">
    <property type="component" value="Unplaced"/>
</dbReference>
<evidence type="ECO:0000256" key="5">
    <source>
        <dbReference type="ARBA" id="ARBA00022690"/>
    </source>
</evidence>
<dbReference type="Pfam" id="PF00014">
    <property type="entry name" value="Kunitz_BPTI"/>
    <property type="match status" value="11"/>
</dbReference>
<name>A0A158R5U1_9BILA</name>
<dbReference type="PROSITE" id="PS50092">
    <property type="entry name" value="TSP1"/>
    <property type="match status" value="6"/>
</dbReference>
<dbReference type="InterPro" id="IPR013783">
    <property type="entry name" value="Ig-like_fold"/>
</dbReference>
<keyword evidence="5" id="KW-0646">Protease inhibitor</keyword>
<evidence type="ECO:0000256" key="16">
    <source>
        <dbReference type="PIRSR" id="PIRSR613273-3"/>
    </source>
</evidence>
<comment type="subcellular location">
    <subcellularLocation>
        <location evidence="1">Secreted</location>
        <location evidence="1">Extracellular space</location>
        <location evidence="1">Extracellular matrix</location>
        <location evidence="1">Basement membrane</location>
    </subcellularLocation>
</comment>
<dbReference type="SMART" id="SM00409">
    <property type="entry name" value="IG"/>
    <property type="match status" value="1"/>
</dbReference>
<dbReference type="Pfam" id="PF05986">
    <property type="entry name" value="ADAMTS_spacer1"/>
    <property type="match status" value="1"/>
</dbReference>
<keyword evidence="2" id="KW-0217">Developmental protein</keyword>
<feature type="domain" description="Ig-like" evidence="20">
    <location>
        <begin position="1958"/>
        <end position="2030"/>
    </location>
</feature>
<protein>
    <recommendedName>
        <fullName evidence="15">Papilin</fullName>
    </recommendedName>
</protein>
<keyword evidence="3" id="KW-0964">Secreted</keyword>
<feature type="region of interest" description="Disordered" evidence="17">
    <location>
        <begin position="1618"/>
        <end position="1651"/>
    </location>
</feature>
<evidence type="ECO:0000313" key="22">
    <source>
        <dbReference type="Proteomes" id="UP000046393"/>
    </source>
</evidence>
<feature type="disulfide bond" evidence="16">
    <location>
        <begin position="106"/>
        <end position="111"/>
    </location>
</feature>
<dbReference type="PANTHER" id="PTHR10083:SF374">
    <property type="entry name" value="BPTI_KUNITZ INHIBITOR DOMAIN-CONTAINING PROTEIN"/>
    <property type="match status" value="1"/>
</dbReference>
<dbReference type="PROSITE" id="PS50835">
    <property type="entry name" value="IG_LIKE"/>
    <property type="match status" value="1"/>
</dbReference>
<evidence type="ECO:0000256" key="9">
    <source>
        <dbReference type="ARBA" id="ARBA00022900"/>
    </source>
</evidence>
<feature type="disulfide bond" evidence="16">
    <location>
        <begin position="95"/>
        <end position="126"/>
    </location>
</feature>
<keyword evidence="9" id="KW-0722">Serine protease inhibitor</keyword>
<dbReference type="GO" id="GO:0030198">
    <property type="term" value="P:extracellular matrix organization"/>
    <property type="evidence" value="ECO:0007669"/>
    <property type="project" value="InterPro"/>
</dbReference>
<keyword evidence="7" id="KW-0677">Repeat</keyword>
<dbReference type="InterPro" id="IPR010294">
    <property type="entry name" value="ADAMTS_spacer1"/>
</dbReference>
<dbReference type="PROSITE" id="PS50279">
    <property type="entry name" value="BPTI_KUNITZ_2"/>
    <property type="match status" value="11"/>
</dbReference>
<feature type="domain" description="BPTI/Kunitz inhibitor" evidence="19">
    <location>
        <begin position="1245"/>
        <end position="1295"/>
    </location>
</feature>
<evidence type="ECO:0000259" key="21">
    <source>
        <dbReference type="PROSITE" id="PS50900"/>
    </source>
</evidence>
<dbReference type="FunFam" id="4.10.410.10:FF:000020">
    <property type="entry name" value="Collagen, type VI, alpha 3"/>
    <property type="match status" value="5"/>
</dbReference>
<keyword evidence="10" id="KW-0654">Proteoglycan</keyword>
<dbReference type="Gene3D" id="2.20.100.10">
    <property type="entry name" value="Thrombospondin type-1 (TSP1) repeat"/>
    <property type="match status" value="6"/>
</dbReference>
<evidence type="ECO:0000313" key="23">
    <source>
        <dbReference type="WBParaSite" id="SMUV_0000814101-mRNA-1"/>
    </source>
</evidence>
<keyword evidence="8" id="KW-0084">Basement membrane</keyword>
<sequence length="2095" mass="232171">MFQSSGGDVSAMLPHLWVAAFCIPLCAVYGSDDDSYLSTTKQEKLPLHPKSPQEADPTSLRLKRQVYLSGASENADDDPQHWGNWMPSGECSRTCGGGVLLEKRKCLQQQCTGPQTRYVSCNIEDCPEGSTDFRAEQCAKFNDSPVDGKYYKWVPYEGKNLCELTCKPETSDFYYKWADKVVDGTKCDKYRDNICVEGICLHVGCDKKIGSSVKLDKCGVCGGNGSSCRTVEGIFDEQNLSPGYHDIVRIPAGAMSISVRELRATFNSLAIKNASNNFYLNGNHQIQVVNKPLEIANTIFNYESIRLGGRSFEQLSAKGPTSEDLIIALLFQQGSLDSVIQYEYSVGLKGDIPYIYKPTEWSECSVTCGKGVQTRKPICVKANTKQQVDEKFCEEQNITQPESERACETVNCEAEWFIGEWEPCSATCGKTGQAYRTVYCHQVFADGKQLTVNDSNCTSERPSVQQECNRFDCPEWETGPWSACSKNCGKAFQYRSVTCKSGKDGEKGKLLGADACGEEKPASQRSCFLGPCEGLEFHMSEWNLCKKCNDTEESRNVTCEDSAGHQYPLEKCLIGSNASIPVDKRKCEKEIPCIYEWHVSQWSQCDTECGHGHQTRKVVCAIFELNGITIVDNSLCNRNEQPDDTKECESNKTCTGTFFATEWSKCSEPCGGGKQTRTVVCLDYDNHFKPEMCNEADKPATEQECNVEPCKSCNETEFGCCPDGVTTALDAENGGCPNITECMVKVGNETVKATGKQCEEMEVEGSGEDAEVEEKKESDKEESEAENEAEILKTNATVASDEVFDNETDSNATVSCTKTKYGCCPDWVNAAEGPNNEGCVEFVLGACNETTYGCCEDNVTLARGPNFEGCGDASCAASLYGCCKDRVTVAFGPHYKGCDRSAFPCETSEFGCCPDGETAALGENGKGCASDCLVSRHGCCPDGVTPATGPNNEGCGCAYAKHGCCPDGKTPAKGLFSFGCPQSCAVTKFGCCPDGKTTVLGENNEGCPCQYTKYGCCPDGETAAIGPMGGGCNDCRRTKYGCCSDGVSRALGPNYAGCPTTTVPTLVVDGAISPEKIMACSRAQDPGKPCQPSFELMWFYDMSVGQCSQFWYGGCEGNENRFSSKEQCEQTCVEPPGKGRCYLPKSEGPMSCNALSARYYYDHETRQCHAFWWRGCHGNANNFESWERCIEYCINLDAKTPSYNPMLQSPEMPEVGEPQQQEQEVIQNYVPEPEIVDNNHYFDICRLNKDAGSCNNYVPVFYYDVNDGYCKYFYYGGCGGNANRFNTREECEERCGQQSYVNPQPMGYERPNLEQPVPVVMQAPTQPLPVINNEIVVNGKTRDACNERMDYGTCLGSFKSYYYDKKSGQCLPFVYTGCGGTRNRFHTKRECEELCLRTPGVLNNSETYSTHNYAPHQPIQNIPVPQGASDMPQISPCELPKDSGRCNKFETKWYYNKTDGTCSRFHYGGCEGNTNRFDTEHQCKKACSNYTDPCTLPKIPGPCSGKHERYYYNQRTRSCEIFQYGGCLGNSNNFRLLSECRNRCEIPNMQQMESLRIADGSKPWLCMLPKEVGRCRASFIQYYYDKESNQCVEFIYGGCEGNQNRFNTREECQEVCLPEPKASDESSTKPSDSQQQVDDSSSNVVDSEENIDKYTTVSADETLFEDDNVKQIDAFDESAYRTREPSVAPIERVVVGTSSSDSPLPELCLLAEERGTCYGDVLRWRYDSEKSVCVSFSYTGCNHNANFFTSIEACERACGMHRNQDVCSLPVSPGPCENGITRWHYNLEAKDCQAFMYSGCGGNGNRFSTKAECENLCAAEEKKREKDVCKMERDSGPCTDPVTQWYYDSSDSTCKQFTYGGCRGNKNRFDTKEQCLKRCASTTLDTLLLTPHVICTMSPDPGSCDEKVERWFFDILVGYCRTFYYSGCGGNQNRFSDEQKCMEFCSPLTAKPVPLVRPTVKVYDSNQVTAGMVISLHCVTNGQIPILWFKDGVDIFSDSTSKRIQLNDEKDHLTIQNAKETDSGLYTCSAGGPNLLSEPIDIVVKTPTVVKNCFDKASETTCGLVVRMNLCDIPRYGNQCCQSCAIARSHRVIKG</sequence>
<feature type="domain" description="BPTI/Kunitz inhibitor" evidence="19">
    <location>
        <begin position="1708"/>
        <end position="1758"/>
    </location>
</feature>
<dbReference type="SUPFAM" id="SSF82895">
    <property type="entry name" value="TSP-1 type 1 repeat"/>
    <property type="match status" value="6"/>
</dbReference>
<dbReference type="FunFam" id="4.10.410.10:FF:000021">
    <property type="entry name" value="Serine protease inhibitor, putative"/>
    <property type="match status" value="1"/>
</dbReference>
<dbReference type="STRING" id="451379.A0A158R5U1"/>
<evidence type="ECO:0000259" key="19">
    <source>
        <dbReference type="PROSITE" id="PS50279"/>
    </source>
</evidence>
<dbReference type="GO" id="GO:0004867">
    <property type="term" value="F:serine-type endopeptidase inhibitor activity"/>
    <property type="evidence" value="ECO:0007669"/>
    <property type="project" value="UniProtKB-KW"/>
</dbReference>
<dbReference type="InterPro" id="IPR036880">
    <property type="entry name" value="Kunitz_BPTI_sf"/>
</dbReference>
<dbReference type="SUPFAM" id="SSF48726">
    <property type="entry name" value="Immunoglobulin"/>
    <property type="match status" value="1"/>
</dbReference>
<dbReference type="InterPro" id="IPR045371">
    <property type="entry name" value="ADAMTS_CR_3"/>
</dbReference>
<evidence type="ECO:0000259" key="20">
    <source>
        <dbReference type="PROSITE" id="PS50835"/>
    </source>
</evidence>
<evidence type="ECO:0000256" key="8">
    <source>
        <dbReference type="ARBA" id="ARBA00022869"/>
    </source>
</evidence>
<dbReference type="PANTHER" id="PTHR10083">
    <property type="entry name" value="KUNITZ-TYPE PROTEASE INHIBITOR-RELATED"/>
    <property type="match status" value="1"/>
</dbReference>
<dbReference type="SUPFAM" id="SSF57362">
    <property type="entry name" value="BPTI-like"/>
    <property type="match status" value="11"/>
</dbReference>
<evidence type="ECO:0000256" key="15">
    <source>
        <dbReference type="ARBA" id="ARBA00074534"/>
    </source>
</evidence>
<dbReference type="SMART" id="SM00209">
    <property type="entry name" value="TSP1"/>
    <property type="match status" value="7"/>
</dbReference>
<dbReference type="CDD" id="cd00096">
    <property type="entry name" value="Ig"/>
    <property type="match status" value="1"/>
</dbReference>
<evidence type="ECO:0000256" key="3">
    <source>
        <dbReference type="ARBA" id="ARBA00022525"/>
    </source>
</evidence>
<feature type="signal peptide" evidence="18">
    <location>
        <begin position="1"/>
        <end position="30"/>
    </location>
</feature>
<evidence type="ECO:0000256" key="10">
    <source>
        <dbReference type="ARBA" id="ARBA00022974"/>
    </source>
</evidence>
<dbReference type="Pfam" id="PF19236">
    <property type="entry name" value="ADAMTS_CR_3"/>
    <property type="match status" value="1"/>
</dbReference>
<dbReference type="GO" id="GO:0016477">
    <property type="term" value="P:cell migration"/>
    <property type="evidence" value="ECO:0007669"/>
    <property type="project" value="UniProtKB-ARBA"/>
</dbReference>
<dbReference type="SMART" id="SM00408">
    <property type="entry name" value="IGc2"/>
    <property type="match status" value="1"/>
</dbReference>
<dbReference type="Pfam" id="PF19030">
    <property type="entry name" value="TSP1_ADAMTS"/>
    <property type="match status" value="5"/>
</dbReference>
<evidence type="ECO:0000256" key="2">
    <source>
        <dbReference type="ARBA" id="ARBA00022473"/>
    </source>
</evidence>
<keyword evidence="22" id="KW-1185">Reference proteome</keyword>
<feature type="compositionally biased region" description="Acidic residues" evidence="17">
    <location>
        <begin position="760"/>
        <end position="772"/>
    </location>
</feature>
<dbReference type="FunFam" id="2.20.100.10:FF:000005">
    <property type="entry name" value="ADAM metallopeptidase with thrombospondin type 1 motif 9"/>
    <property type="match status" value="1"/>
</dbReference>
<evidence type="ECO:0000256" key="6">
    <source>
        <dbReference type="ARBA" id="ARBA00022729"/>
    </source>
</evidence>
<feature type="domain" description="BPTI/Kunitz inhibitor" evidence="19">
    <location>
        <begin position="1895"/>
        <end position="1945"/>
    </location>
</feature>
<accession>A0A158R5U1</accession>
<dbReference type="Gene3D" id="2.60.120.830">
    <property type="match status" value="1"/>
</dbReference>
<dbReference type="SMART" id="SM00131">
    <property type="entry name" value="KU"/>
    <property type="match status" value="11"/>
</dbReference>
<dbReference type="InterPro" id="IPR007110">
    <property type="entry name" value="Ig-like_dom"/>
</dbReference>
<feature type="domain" description="BPTI/Kunitz inhibitor" evidence="19">
    <location>
        <begin position="1829"/>
        <end position="1879"/>
    </location>
</feature>